<name>A0A813AFR4_9DINO</name>
<gene>
    <name evidence="1" type="ORF">SNEC2469_LOCUS27801</name>
</gene>
<evidence type="ECO:0000313" key="2">
    <source>
        <dbReference type="Proteomes" id="UP000601435"/>
    </source>
</evidence>
<dbReference type="Proteomes" id="UP000601435">
    <property type="component" value="Unassembled WGS sequence"/>
</dbReference>
<dbReference type="OrthoDB" id="10628558at2759"/>
<protein>
    <submittedName>
        <fullName evidence="1">Uncharacterized protein</fullName>
    </submittedName>
</protein>
<organism evidence="1 2">
    <name type="scientific">Symbiodinium necroappetens</name>
    <dbReference type="NCBI Taxonomy" id="1628268"/>
    <lineage>
        <taxon>Eukaryota</taxon>
        <taxon>Sar</taxon>
        <taxon>Alveolata</taxon>
        <taxon>Dinophyceae</taxon>
        <taxon>Suessiales</taxon>
        <taxon>Symbiodiniaceae</taxon>
        <taxon>Symbiodinium</taxon>
    </lineage>
</organism>
<comment type="caution">
    <text evidence="1">The sequence shown here is derived from an EMBL/GenBank/DDBJ whole genome shotgun (WGS) entry which is preliminary data.</text>
</comment>
<sequence>MVVFGVEVGGRVSRGTLTFLRLLAWARARQRALWCAAAARQALNQRWKAQAAFAALRAHACSLLELPIAGPSDPSDDLEVPLGELLASSL</sequence>
<proteinExistence type="predicted"/>
<accession>A0A813AFR4</accession>
<dbReference type="AlphaFoldDB" id="A0A813AFR4"/>
<reference evidence="1" key="1">
    <citation type="submission" date="2021-02" db="EMBL/GenBank/DDBJ databases">
        <authorList>
            <person name="Dougan E. K."/>
            <person name="Rhodes N."/>
            <person name="Thang M."/>
            <person name="Chan C."/>
        </authorList>
    </citation>
    <scope>NUCLEOTIDE SEQUENCE</scope>
</reference>
<dbReference type="EMBL" id="CAJNJA010059219">
    <property type="protein sequence ID" value="CAE7866925.1"/>
    <property type="molecule type" value="Genomic_DNA"/>
</dbReference>
<evidence type="ECO:0000313" key="1">
    <source>
        <dbReference type="EMBL" id="CAE7866925.1"/>
    </source>
</evidence>
<keyword evidence="2" id="KW-1185">Reference proteome</keyword>